<keyword evidence="7" id="KW-1185">Reference proteome</keyword>
<dbReference type="Pfam" id="PF04570">
    <property type="entry name" value="zf-FLZ"/>
    <property type="match status" value="1"/>
</dbReference>
<proteinExistence type="inferred from homology"/>
<keyword evidence="3" id="KW-0862">Zinc</keyword>
<accession>A0A9W7M953</accession>
<dbReference type="GO" id="GO:0008270">
    <property type="term" value="F:zinc ion binding"/>
    <property type="evidence" value="ECO:0007669"/>
    <property type="project" value="UniProtKB-KW"/>
</dbReference>
<evidence type="ECO:0000256" key="2">
    <source>
        <dbReference type="ARBA" id="ARBA00022723"/>
    </source>
</evidence>
<gene>
    <name evidence="6" type="ORF">HRI_003163000</name>
</gene>
<dbReference type="Proteomes" id="UP001165190">
    <property type="component" value="Unassembled WGS sequence"/>
</dbReference>
<reference evidence="6" key="1">
    <citation type="submission" date="2023-05" db="EMBL/GenBank/DDBJ databases">
        <title>Genome and transcriptome analyses reveal genes involved in the formation of fine ridges on petal epidermal cells in Hibiscus trionum.</title>
        <authorList>
            <person name="Koshimizu S."/>
            <person name="Masuda S."/>
            <person name="Ishii T."/>
            <person name="Shirasu K."/>
            <person name="Hoshino A."/>
            <person name="Arita M."/>
        </authorList>
    </citation>
    <scope>NUCLEOTIDE SEQUENCE</scope>
    <source>
        <strain evidence="6">Hamamatsu line</strain>
    </source>
</reference>
<comment type="similarity">
    <text evidence="1">Belongs to the FLZ family.</text>
</comment>
<keyword evidence="3" id="KW-0863">Zinc-finger</keyword>
<evidence type="ECO:0000259" key="5">
    <source>
        <dbReference type="PROSITE" id="PS51795"/>
    </source>
</evidence>
<sequence>MLGRRARPLIGNLPELLVSGQKSGFWDPLRSPRGPFDLKTPSPSGSKRFDVGGVGLGIIASMEESVLSPTAIVVNHGGNRGGFVGLEMDSLEDYTVVISHHGPGKSSTKVYFNGEQQRTERNNNNSGHDRNGLFGAVKETPSSPSSTAEGLVEDVVYPTLDFLSSCHLCKKKLHGKDIYMYRGEKGFCSPECRATQIMIDERKEQCKQEVSKSAKTSSLCYDNNSGQIFSTGILAI</sequence>
<dbReference type="PANTHER" id="PTHR47208">
    <property type="entry name" value="OS02G0174800 PROTEIN"/>
    <property type="match status" value="1"/>
</dbReference>
<evidence type="ECO:0000256" key="1">
    <source>
        <dbReference type="ARBA" id="ARBA00009374"/>
    </source>
</evidence>
<organism evidence="6 7">
    <name type="scientific">Hibiscus trionum</name>
    <name type="common">Flower of an hour</name>
    <dbReference type="NCBI Taxonomy" id="183268"/>
    <lineage>
        <taxon>Eukaryota</taxon>
        <taxon>Viridiplantae</taxon>
        <taxon>Streptophyta</taxon>
        <taxon>Embryophyta</taxon>
        <taxon>Tracheophyta</taxon>
        <taxon>Spermatophyta</taxon>
        <taxon>Magnoliopsida</taxon>
        <taxon>eudicotyledons</taxon>
        <taxon>Gunneridae</taxon>
        <taxon>Pentapetalae</taxon>
        <taxon>rosids</taxon>
        <taxon>malvids</taxon>
        <taxon>Malvales</taxon>
        <taxon>Malvaceae</taxon>
        <taxon>Malvoideae</taxon>
        <taxon>Hibiscus</taxon>
    </lineage>
</organism>
<dbReference type="PANTHER" id="PTHR47208:SF5">
    <property type="entry name" value="FCS-LIKE ZINC FINGER 12-RELATED"/>
    <property type="match status" value="1"/>
</dbReference>
<dbReference type="InterPro" id="IPR044604">
    <property type="entry name" value="FLZ12/13/14"/>
</dbReference>
<evidence type="ECO:0000313" key="6">
    <source>
        <dbReference type="EMBL" id="GMI94937.1"/>
    </source>
</evidence>
<dbReference type="OrthoDB" id="1932717at2759"/>
<dbReference type="PROSITE" id="PS51795">
    <property type="entry name" value="ZF_FLZ"/>
    <property type="match status" value="1"/>
</dbReference>
<dbReference type="InterPro" id="IPR007650">
    <property type="entry name" value="Zf-FLZ_dom"/>
</dbReference>
<dbReference type="EMBL" id="BSYR01000026">
    <property type="protein sequence ID" value="GMI94937.1"/>
    <property type="molecule type" value="Genomic_DNA"/>
</dbReference>
<evidence type="ECO:0000313" key="7">
    <source>
        <dbReference type="Proteomes" id="UP001165190"/>
    </source>
</evidence>
<evidence type="ECO:0000256" key="3">
    <source>
        <dbReference type="ARBA" id="ARBA00022771"/>
    </source>
</evidence>
<dbReference type="AlphaFoldDB" id="A0A9W7M953"/>
<feature type="domain" description="FLZ-type" evidence="5">
    <location>
        <begin position="161"/>
        <end position="204"/>
    </location>
</feature>
<name>A0A9W7M953_HIBTR</name>
<keyword evidence="2" id="KW-0479">Metal-binding</keyword>
<evidence type="ECO:0000256" key="4">
    <source>
        <dbReference type="PROSITE-ProRule" id="PRU01131"/>
    </source>
</evidence>
<feature type="zinc finger region" description="FLZ-type" evidence="4">
    <location>
        <begin position="161"/>
        <end position="204"/>
    </location>
</feature>
<protein>
    <recommendedName>
        <fullName evidence="5">FLZ-type domain-containing protein</fullName>
    </recommendedName>
</protein>
<comment type="caution">
    <text evidence="6">The sequence shown here is derived from an EMBL/GenBank/DDBJ whole genome shotgun (WGS) entry which is preliminary data.</text>
</comment>